<dbReference type="Proteomes" id="UP000441523">
    <property type="component" value="Unassembled WGS sequence"/>
</dbReference>
<proteinExistence type="predicted"/>
<gene>
    <name evidence="2" type="ORF">F6X51_07950</name>
</gene>
<reference evidence="2 3" key="1">
    <citation type="submission" date="2019-09" db="EMBL/GenBank/DDBJ databases">
        <title>YIM 132548 draft genome.</title>
        <authorList>
            <person name="Jiang L."/>
        </authorList>
    </citation>
    <scope>NUCLEOTIDE SEQUENCE [LARGE SCALE GENOMIC DNA]</scope>
    <source>
        <strain evidence="2 3">YIM 132548</strain>
    </source>
</reference>
<organism evidence="2 3">
    <name type="scientific">Methylobacterium planeticum</name>
    <dbReference type="NCBI Taxonomy" id="2615211"/>
    <lineage>
        <taxon>Bacteria</taxon>
        <taxon>Pseudomonadati</taxon>
        <taxon>Pseudomonadota</taxon>
        <taxon>Alphaproteobacteria</taxon>
        <taxon>Hyphomicrobiales</taxon>
        <taxon>Methylobacteriaceae</taxon>
        <taxon>Methylobacterium</taxon>
    </lineage>
</organism>
<dbReference type="AlphaFoldDB" id="A0A6N6MSP0"/>
<feature type="compositionally biased region" description="Basic and acidic residues" evidence="1">
    <location>
        <begin position="87"/>
        <end position="96"/>
    </location>
</feature>
<dbReference type="RefSeq" id="WP_150962698.1">
    <property type="nucleotide sequence ID" value="NZ_VZZJ01000005.1"/>
</dbReference>
<keyword evidence="3" id="KW-1185">Reference proteome</keyword>
<feature type="compositionally biased region" description="Low complexity" evidence="1">
    <location>
        <begin position="120"/>
        <end position="135"/>
    </location>
</feature>
<evidence type="ECO:0000256" key="1">
    <source>
        <dbReference type="SAM" id="MobiDB-lite"/>
    </source>
</evidence>
<dbReference type="EMBL" id="VZZJ01000005">
    <property type="protein sequence ID" value="KAB1074301.1"/>
    <property type="molecule type" value="Genomic_DNA"/>
</dbReference>
<comment type="caution">
    <text evidence="2">The sequence shown here is derived from an EMBL/GenBank/DDBJ whole genome shotgun (WGS) entry which is preliminary data.</text>
</comment>
<feature type="region of interest" description="Disordered" evidence="1">
    <location>
        <begin position="120"/>
        <end position="150"/>
    </location>
</feature>
<evidence type="ECO:0000313" key="3">
    <source>
        <dbReference type="Proteomes" id="UP000441523"/>
    </source>
</evidence>
<accession>A0A6N6MSP0</accession>
<evidence type="ECO:0000313" key="2">
    <source>
        <dbReference type="EMBL" id="KAB1074301.1"/>
    </source>
</evidence>
<sequence>MNLQGDGTDRFGDSATIEAPRVAEARVEAPRILASRSPEPPAPAEKRRVLPSLLVPEPVEAEPELPPEPRLPRVRRAAVKTQPVDAQRAKRLPEPVRAEITGRAAAEAQAVLQAAALVQPAPGGAEPASAEAALARSRRERRGLPGLRAGERWKRRLPRSCW</sequence>
<name>A0A6N6MSP0_9HYPH</name>
<protein>
    <submittedName>
        <fullName evidence="2">Uncharacterized protein</fullName>
    </submittedName>
</protein>
<feature type="region of interest" description="Disordered" evidence="1">
    <location>
        <begin position="1"/>
        <end position="96"/>
    </location>
</feature>